<name>A0A4C1SVX6_EUMVA</name>
<keyword evidence="2" id="KW-1185">Reference proteome</keyword>
<dbReference type="AlphaFoldDB" id="A0A4C1SVX6"/>
<accession>A0A4C1SVX6</accession>
<comment type="caution">
    <text evidence="1">The sequence shown here is derived from an EMBL/GenBank/DDBJ whole genome shotgun (WGS) entry which is preliminary data.</text>
</comment>
<evidence type="ECO:0000313" key="1">
    <source>
        <dbReference type="EMBL" id="GBP06064.1"/>
    </source>
</evidence>
<protein>
    <submittedName>
        <fullName evidence="1">Uncharacterized protein</fullName>
    </submittedName>
</protein>
<dbReference type="EMBL" id="BGZK01000020">
    <property type="protein sequence ID" value="GBP06064.1"/>
    <property type="molecule type" value="Genomic_DNA"/>
</dbReference>
<evidence type="ECO:0000313" key="2">
    <source>
        <dbReference type="Proteomes" id="UP000299102"/>
    </source>
</evidence>
<sequence>MKLVMKASQWRKIGTRRREERRVGERNTCAVHHSQSIQSGKVSQHSLSGVTSLRTILHPFTNSAGILTLHTRDYLLKVQSPLPLTITTNLINGSDRLARFGPNVSPTIAGTEAVDWEGPTRSEICKQILKQQTTRSQRTSLARDARRATDEVRLRHAHARPLLDAVACNNGLANCKLEALLGFLIGLTQYVITNFPPQTQQPENLEYVWAKNEALII</sequence>
<dbReference type="Proteomes" id="UP000299102">
    <property type="component" value="Unassembled WGS sequence"/>
</dbReference>
<reference evidence="1 2" key="1">
    <citation type="journal article" date="2019" name="Commun. Biol.">
        <title>The bagworm genome reveals a unique fibroin gene that provides high tensile strength.</title>
        <authorList>
            <person name="Kono N."/>
            <person name="Nakamura H."/>
            <person name="Ohtoshi R."/>
            <person name="Tomita M."/>
            <person name="Numata K."/>
            <person name="Arakawa K."/>
        </authorList>
    </citation>
    <scope>NUCLEOTIDE SEQUENCE [LARGE SCALE GENOMIC DNA]</scope>
</reference>
<proteinExistence type="predicted"/>
<organism evidence="1 2">
    <name type="scientific">Eumeta variegata</name>
    <name type="common">Bagworm moth</name>
    <name type="synonym">Eumeta japonica</name>
    <dbReference type="NCBI Taxonomy" id="151549"/>
    <lineage>
        <taxon>Eukaryota</taxon>
        <taxon>Metazoa</taxon>
        <taxon>Ecdysozoa</taxon>
        <taxon>Arthropoda</taxon>
        <taxon>Hexapoda</taxon>
        <taxon>Insecta</taxon>
        <taxon>Pterygota</taxon>
        <taxon>Neoptera</taxon>
        <taxon>Endopterygota</taxon>
        <taxon>Lepidoptera</taxon>
        <taxon>Glossata</taxon>
        <taxon>Ditrysia</taxon>
        <taxon>Tineoidea</taxon>
        <taxon>Psychidae</taxon>
        <taxon>Oiketicinae</taxon>
        <taxon>Eumeta</taxon>
    </lineage>
</organism>
<gene>
    <name evidence="1" type="ORF">EVAR_3292_1</name>
</gene>